<accession>T1IRQ4</accession>
<dbReference type="Proteomes" id="UP000014500">
    <property type="component" value="Unassembled WGS sequence"/>
</dbReference>
<reference evidence="2" key="2">
    <citation type="submission" date="2015-02" db="UniProtKB">
        <authorList>
            <consortium name="EnsemblMetazoa"/>
        </authorList>
    </citation>
    <scope>IDENTIFICATION</scope>
</reference>
<dbReference type="EMBL" id="JH431376">
    <property type="status" value="NOT_ANNOTATED_CDS"/>
    <property type="molecule type" value="Genomic_DNA"/>
</dbReference>
<dbReference type="HOGENOM" id="CLU_2388988_0_0_1"/>
<proteinExistence type="predicted"/>
<dbReference type="EnsemblMetazoa" id="SMAR003753-RA">
    <property type="protein sequence ID" value="SMAR003753-PA"/>
    <property type="gene ID" value="SMAR003753"/>
</dbReference>
<sequence>MWDLNYMLAMDGDALIMTYTVARRNFVHDNGSALASRPKGPARDGTAGTAHPTTPSSMWGHGSRGFITNRLELRMCHVISSCHLASILCEGGRI</sequence>
<evidence type="ECO:0000313" key="2">
    <source>
        <dbReference type="EnsemblMetazoa" id="SMAR003753-PA"/>
    </source>
</evidence>
<name>T1IRQ4_STRMM</name>
<feature type="region of interest" description="Disordered" evidence="1">
    <location>
        <begin position="32"/>
        <end position="61"/>
    </location>
</feature>
<reference evidence="3" key="1">
    <citation type="submission" date="2011-05" db="EMBL/GenBank/DDBJ databases">
        <authorList>
            <person name="Richards S.R."/>
            <person name="Qu J."/>
            <person name="Jiang H."/>
            <person name="Jhangiani S.N."/>
            <person name="Agravi P."/>
            <person name="Goodspeed R."/>
            <person name="Gross S."/>
            <person name="Mandapat C."/>
            <person name="Jackson L."/>
            <person name="Mathew T."/>
            <person name="Pu L."/>
            <person name="Thornton R."/>
            <person name="Saada N."/>
            <person name="Wilczek-Boney K.B."/>
            <person name="Lee S."/>
            <person name="Kovar C."/>
            <person name="Wu Y."/>
            <person name="Scherer S.E."/>
            <person name="Worley K.C."/>
            <person name="Muzny D.M."/>
            <person name="Gibbs R."/>
        </authorList>
    </citation>
    <scope>NUCLEOTIDE SEQUENCE</scope>
    <source>
        <strain evidence="3">Brora</strain>
    </source>
</reference>
<evidence type="ECO:0000313" key="3">
    <source>
        <dbReference type="Proteomes" id="UP000014500"/>
    </source>
</evidence>
<keyword evidence="3" id="KW-1185">Reference proteome</keyword>
<protein>
    <submittedName>
        <fullName evidence="2">Uncharacterized protein</fullName>
    </submittedName>
</protein>
<organism evidence="2 3">
    <name type="scientific">Strigamia maritima</name>
    <name type="common">European centipede</name>
    <name type="synonym">Geophilus maritimus</name>
    <dbReference type="NCBI Taxonomy" id="126957"/>
    <lineage>
        <taxon>Eukaryota</taxon>
        <taxon>Metazoa</taxon>
        <taxon>Ecdysozoa</taxon>
        <taxon>Arthropoda</taxon>
        <taxon>Myriapoda</taxon>
        <taxon>Chilopoda</taxon>
        <taxon>Pleurostigmophora</taxon>
        <taxon>Geophilomorpha</taxon>
        <taxon>Linotaeniidae</taxon>
        <taxon>Strigamia</taxon>
    </lineage>
</organism>
<dbReference type="AlphaFoldDB" id="T1IRQ4"/>
<evidence type="ECO:0000256" key="1">
    <source>
        <dbReference type="SAM" id="MobiDB-lite"/>
    </source>
</evidence>